<feature type="chain" id="PRO_5008069198" evidence="1">
    <location>
        <begin position="25"/>
        <end position="135"/>
    </location>
</feature>
<dbReference type="InterPro" id="IPR023824">
    <property type="entry name" value="CHP04073_exosortase-affil"/>
</dbReference>
<organism evidence="2 3">
    <name type="scientific">Methylomonas lenta</name>
    <dbReference type="NCBI Taxonomy" id="980561"/>
    <lineage>
        <taxon>Bacteria</taxon>
        <taxon>Pseudomonadati</taxon>
        <taxon>Pseudomonadota</taxon>
        <taxon>Gammaproteobacteria</taxon>
        <taxon>Methylococcales</taxon>
        <taxon>Methylococcaceae</taxon>
        <taxon>Methylomonas</taxon>
    </lineage>
</organism>
<sequence length="135" mass="14665">MNKNKILAACVLSGALFTVPTAQAESYMTGFSNKVSQGLANIAFGFAELPKNVINISNDHNIFVGMTWGIIRGTAQGVTRTLIGGAELLTSPIPTSDYASPAYVWDRFSEDSRYFGLHYPGYWTTYGPLDDGDDD</sequence>
<gene>
    <name evidence="2" type="ORF">A1359_06230</name>
</gene>
<dbReference type="RefSeq" id="WP_066980090.1">
    <property type="nucleotide sequence ID" value="NZ_LUUI01000089.1"/>
</dbReference>
<evidence type="ECO:0000313" key="2">
    <source>
        <dbReference type="EMBL" id="OAI17264.1"/>
    </source>
</evidence>
<proteinExistence type="predicted"/>
<accession>A0A177NI54</accession>
<protein>
    <submittedName>
        <fullName evidence="2">Exosortase</fullName>
    </submittedName>
</protein>
<feature type="signal peptide" evidence="1">
    <location>
        <begin position="1"/>
        <end position="24"/>
    </location>
</feature>
<evidence type="ECO:0000256" key="1">
    <source>
        <dbReference type="SAM" id="SignalP"/>
    </source>
</evidence>
<dbReference type="Proteomes" id="UP000078476">
    <property type="component" value="Unassembled WGS sequence"/>
</dbReference>
<dbReference type="STRING" id="980561.A1359_06230"/>
<dbReference type="OrthoDB" id="8548499at2"/>
<dbReference type="EMBL" id="LUUI01000089">
    <property type="protein sequence ID" value="OAI17264.1"/>
    <property type="molecule type" value="Genomic_DNA"/>
</dbReference>
<dbReference type="AlphaFoldDB" id="A0A177NI54"/>
<keyword evidence="1" id="KW-0732">Signal</keyword>
<keyword evidence="3" id="KW-1185">Reference proteome</keyword>
<reference evidence="2 3" key="1">
    <citation type="submission" date="2016-03" db="EMBL/GenBank/DDBJ databases">
        <authorList>
            <person name="Ploux O."/>
        </authorList>
    </citation>
    <scope>NUCLEOTIDE SEQUENCE [LARGE SCALE GENOMIC DNA]</scope>
    <source>
        <strain evidence="2 3">R-45370</strain>
    </source>
</reference>
<comment type="caution">
    <text evidence="2">The sequence shown here is derived from an EMBL/GenBank/DDBJ whole genome shotgun (WGS) entry which is preliminary data.</text>
</comment>
<dbReference type="NCBIfam" id="TIGR04073">
    <property type="entry name" value="exo_TIGR04073"/>
    <property type="match status" value="1"/>
</dbReference>
<name>A0A177NI54_9GAMM</name>
<evidence type="ECO:0000313" key="3">
    <source>
        <dbReference type="Proteomes" id="UP000078476"/>
    </source>
</evidence>